<dbReference type="Gene3D" id="2.10.60.10">
    <property type="entry name" value="CD59"/>
    <property type="match status" value="2"/>
</dbReference>
<keyword evidence="1 3" id="KW-0732">Signal</keyword>
<keyword evidence="2" id="KW-1015">Disulfide bond</keyword>
<accession>A0AAW1UM85</accession>
<gene>
    <name evidence="5" type="ORF">WA026_001801</name>
</gene>
<proteinExistence type="predicted"/>
<keyword evidence="6" id="KW-1185">Reference proteome</keyword>
<evidence type="ECO:0000313" key="6">
    <source>
        <dbReference type="Proteomes" id="UP001431783"/>
    </source>
</evidence>
<dbReference type="SUPFAM" id="SSF57302">
    <property type="entry name" value="Snake toxin-like"/>
    <property type="match status" value="2"/>
</dbReference>
<feature type="domain" description="UPAR/Ly6" evidence="4">
    <location>
        <begin position="17"/>
        <end position="99"/>
    </location>
</feature>
<sequence>MFKYWTFLQIITYVVADLSCERCASDDPNSDCRNGTIKEKFKCPADEQACYAEDIINDGKTPLYRRGCAPEDWCDTQKKNHAAALKFCSVCTDGDMCNNKRFGAEDPAKIQCYKCDSEDTDSTCRTGSIDNESVSCRSGSSCYQYYVSTSRRDIYSRGCGTSSTCDDLGKQYGQSLESCKLCDDDYCNNEKMSIAV</sequence>
<dbReference type="Pfam" id="PF00021">
    <property type="entry name" value="UPAR_LY6"/>
    <property type="match status" value="2"/>
</dbReference>
<evidence type="ECO:0000256" key="1">
    <source>
        <dbReference type="ARBA" id="ARBA00022729"/>
    </source>
</evidence>
<feature type="signal peptide" evidence="3">
    <location>
        <begin position="1"/>
        <end position="16"/>
    </location>
</feature>
<organism evidence="5 6">
    <name type="scientific">Henosepilachna vigintioctopunctata</name>
    <dbReference type="NCBI Taxonomy" id="420089"/>
    <lineage>
        <taxon>Eukaryota</taxon>
        <taxon>Metazoa</taxon>
        <taxon>Ecdysozoa</taxon>
        <taxon>Arthropoda</taxon>
        <taxon>Hexapoda</taxon>
        <taxon>Insecta</taxon>
        <taxon>Pterygota</taxon>
        <taxon>Neoptera</taxon>
        <taxon>Endopterygota</taxon>
        <taxon>Coleoptera</taxon>
        <taxon>Polyphaga</taxon>
        <taxon>Cucujiformia</taxon>
        <taxon>Coccinelloidea</taxon>
        <taxon>Coccinellidae</taxon>
        <taxon>Epilachninae</taxon>
        <taxon>Epilachnini</taxon>
        <taxon>Henosepilachna</taxon>
    </lineage>
</organism>
<dbReference type="AlphaFoldDB" id="A0AAW1UM85"/>
<dbReference type="InterPro" id="IPR045860">
    <property type="entry name" value="Snake_toxin-like_sf"/>
</dbReference>
<feature type="chain" id="PRO_5043587301" description="UPAR/Ly6 domain-containing protein" evidence="3">
    <location>
        <begin position="17"/>
        <end position="196"/>
    </location>
</feature>
<evidence type="ECO:0000256" key="2">
    <source>
        <dbReference type="ARBA" id="ARBA00023157"/>
    </source>
</evidence>
<reference evidence="5 6" key="1">
    <citation type="submission" date="2023-03" db="EMBL/GenBank/DDBJ databases">
        <title>Genome insight into feeding habits of ladybird beetles.</title>
        <authorList>
            <person name="Li H.-S."/>
            <person name="Huang Y.-H."/>
            <person name="Pang H."/>
        </authorList>
    </citation>
    <scope>NUCLEOTIDE SEQUENCE [LARGE SCALE GENOMIC DNA]</scope>
    <source>
        <strain evidence="5">SYSU_2023b</strain>
        <tissue evidence="5">Whole body</tissue>
    </source>
</reference>
<dbReference type="EMBL" id="JARQZJ010000091">
    <property type="protein sequence ID" value="KAK9883630.1"/>
    <property type="molecule type" value="Genomic_DNA"/>
</dbReference>
<dbReference type="Proteomes" id="UP001431783">
    <property type="component" value="Unassembled WGS sequence"/>
</dbReference>
<evidence type="ECO:0000259" key="4">
    <source>
        <dbReference type="Pfam" id="PF00021"/>
    </source>
</evidence>
<comment type="caution">
    <text evidence="5">The sequence shown here is derived from an EMBL/GenBank/DDBJ whole genome shotgun (WGS) entry which is preliminary data.</text>
</comment>
<evidence type="ECO:0000256" key="3">
    <source>
        <dbReference type="SAM" id="SignalP"/>
    </source>
</evidence>
<feature type="domain" description="UPAR/Ly6" evidence="4">
    <location>
        <begin position="110"/>
        <end position="189"/>
    </location>
</feature>
<name>A0AAW1UM85_9CUCU</name>
<evidence type="ECO:0000313" key="5">
    <source>
        <dbReference type="EMBL" id="KAK9883630.1"/>
    </source>
</evidence>
<dbReference type="InterPro" id="IPR016054">
    <property type="entry name" value="LY6_UPA_recep-like"/>
</dbReference>
<protein>
    <recommendedName>
        <fullName evidence="4">UPAR/Ly6 domain-containing protein</fullName>
    </recommendedName>
</protein>
<dbReference type="PANTHER" id="PTHR10036">
    <property type="entry name" value="CD59 GLYCOPROTEIN"/>
    <property type="match status" value="1"/>
</dbReference>